<evidence type="ECO:0000313" key="2">
    <source>
        <dbReference type="EMBL" id="RNI36678.1"/>
    </source>
</evidence>
<organism evidence="2 3">
    <name type="scientific">Hanamia caeni</name>
    <dbReference type="NCBI Taxonomy" id="2294116"/>
    <lineage>
        <taxon>Bacteria</taxon>
        <taxon>Pseudomonadati</taxon>
        <taxon>Bacteroidota</taxon>
        <taxon>Chitinophagia</taxon>
        <taxon>Chitinophagales</taxon>
        <taxon>Chitinophagaceae</taxon>
        <taxon>Hanamia</taxon>
    </lineage>
</organism>
<sequence length="158" mass="17539">MKKISIIFFRALIVITGIAVFVMLIRFPLTEGRAAHLDLFSIYFDPFILYGYAASISFFIALYNGFKLLGYFGQHQLLSSNAVKALKNIRFWAILFSISIAMAGIFIALFHNKEDDPAGFLAICIVVTFASAVIATIAAIFQKRLQSAIAMNAENDNI</sequence>
<keyword evidence="1" id="KW-1133">Transmembrane helix</keyword>
<dbReference type="AlphaFoldDB" id="A0A3M9NI78"/>
<keyword evidence="1" id="KW-0812">Transmembrane</keyword>
<evidence type="ECO:0000313" key="3">
    <source>
        <dbReference type="Proteomes" id="UP000267223"/>
    </source>
</evidence>
<dbReference type="Proteomes" id="UP000267223">
    <property type="component" value="Unassembled WGS sequence"/>
</dbReference>
<protein>
    <submittedName>
        <fullName evidence="2">DUF2975 domain-containing protein</fullName>
    </submittedName>
</protein>
<accession>A0A3M9NI78</accession>
<feature type="transmembrane region" description="Helical" evidence="1">
    <location>
        <begin position="7"/>
        <end position="27"/>
    </location>
</feature>
<reference evidence="2 3" key="1">
    <citation type="submission" date="2018-11" db="EMBL/GenBank/DDBJ databases">
        <title>Draft genome sequence of Ferruginibacter sp. BO-59.</title>
        <authorList>
            <person name="Im W.T."/>
        </authorList>
    </citation>
    <scope>NUCLEOTIDE SEQUENCE [LARGE SCALE GENOMIC DNA]</scope>
    <source>
        <strain evidence="2 3">BO-59</strain>
    </source>
</reference>
<feature type="transmembrane region" description="Helical" evidence="1">
    <location>
        <begin position="91"/>
        <end position="112"/>
    </location>
</feature>
<keyword evidence="1" id="KW-0472">Membrane</keyword>
<name>A0A3M9NI78_9BACT</name>
<proteinExistence type="predicted"/>
<dbReference type="Pfam" id="PF11188">
    <property type="entry name" value="DUF2975"/>
    <property type="match status" value="1"/>
</dbReference>
<dbReference type="InterPro" id="IPR021354">
    <property type="entry name" value="DUF2975"/>
</dbReference>
<dbReference type="EMBL" id="RJJR01000007">
    <property type="protein sequence ID" value="RNI36678.1"/>
    <property type="molecule type" value="Genomic_DNA"/>
</dbReference>
<evidence type="ECO:0000256" key="1">
    <source>
        <dbReference type="SAM" id="Phobius"/>
    </source>
</evidence>
<feature type="transmembrane region" description="Helical" evidence="1">
    <location>
        <begin position="118"/>
        <end position="141"/>
    </location>
</feature>
<comment type="caution">
    <text evidence="2">The sequence shown here is derived from an EMBL/GenBank/DDBJ whole genome shotgun (WGS) entry which is preliminary data.</text>
</comment>
<feature type="transmembrane region" description="Helical" evidence="1">
    <location>
        <begin position="47"/>
        <end position="70"/>
    </location>
</feature>
<gene>
    <name evidence="2" type="ORF">EFY79_10135</name>
</gene>
<dbReference type="OrthoDB" id="1100174at2"/>
<keyword evidence="3" id="KW-1185">Reference proteome</keyword>
<dbReference type="RefSeq" id="WP_123120596.1">
    <property type="nucleotide sequence ID" value="NZ_RJJR01000007.1"/>
</dbReference>